<dbReference type="EMBL" id="BOON01000044">
    <property type="protein sequence ID" value="GII24955.1"/>
    <property type="molecule type" value="Genomic_DNA"/>
</dbReference>
<protein>
    <submittedName>
        <fullName evidence="1">Uncharacterized protein</fullName>
    </submittedName>
</protein>
<sequence>MLCCGVVVRRDGGDTAVDRVGLAAGPGAALSPVVPAPVTARSRCAAAVPTDPNAYAPAPTTMATADALNTIASERTRLFLIQFLPAAIHH</sequence>
<name>A0A8J3TD44_9ACTN</name>
<accession>A0A8J3TD44</accession>
<evidence type="ECO:0000313" key="1">
    <source>
        <dbReference type="EMBL" id="GII24955.1"/>
    </source>
</evidence>
<keyword evidence="2" id="KW-1185">Reference proteome</keyword>
<reference evidence="1" key="1">
    <citation type="submission" date="2021-01" db="EMBL/GenBank/DDBJ databases">
        <title>Whole genome shotgun sequence of Planosporangium mesophilum NBRC 109066.</title>
        <authorList>
            <person name="Komaki H."/>
            <person name="Tamura T."/>
        </authorList>
    </citation>
    <scope>NUCLEOTIDE SEQUENCE</scope>
    <source>
        <strain evidence="1">NBRC 109066</strain>
    </source>
</reference>
<organism evidence="1 2">
    <name type="scientific">Planosporangium mesophilum</name>
    <dbReference type="NCBI Taxonomy" id="689768"/>
    <lineage>
        <taxon>Bacteria</taxon>
        <taxon>Bacillati</taxon>
        <taxon>Actinomycetota</taxon>
        <taxon>Actinomycetes</taxon>
        <taxon>Micromonosporales</taxon>
        <taxon>Micromonosporaceae</taxon>
        <taxon>Planosporangium</taxon>
    </lineage>
</organism>
<dbReference type="Proteomes" id="UP000599074">
    <property type="component" value="Unassembled WGS sequence"/>
</dbReference>
<gene>
    <name evidence="1" type="ORF">Pme01_45520</name>
</gene>
<dbReference type="AlphaFoldDB" id="A0A8J3TD44"/>
<comment type="caution">
    <text evidence="1">The sequence shown here is derived from an EMBL/GenBank/DDBJ whole genome shotgun (WGS) entry which is preliminary data.</text>
</comment>
<proteinExistence type="predicted"/>
<evidence type="ECO:0000313" key="2">
    <source>
        <dbReference type="Proteomes" id="UP000599074"/>
    </source>
</evidence>